<evidence type="ECO:0000313" key="3">
    <source>
        <dbReference type="Proteomes" id="UP001162972"/>
    </source>
</evidence>
<dbReference type="GO" id="GO:0047632">
    <property type="term" value="F:agmatine deiminase activity"/>
    <property type="evidence" value="ECO:0007669"/>
    <property type="project" value="TreeGrafter"/>
</dbReference>
<dbReference type="GO" id="GO:0009446">
    <property type="term" value="P:putrescine biosynthetic process"/>
    <property type="evidence" value="ECO:0007669"/>
    <property type="project" value="InterPro"/>
</dbReference>
<reference evidence="2 3" key="1">
    <citation type="journal article" date="2023" name="Int. J. Mol. Sci.">
        <title>De Novo Assembly and Annotation of 11 Diverse Shrub Willow (Salix) Genomes Reveals Novel Gene Organization in Sex-Linked Regions.</title>
        <authorList>
            <person name="Hyden B."/>
            <person name="Feng K."/>
            <person name="Yates T.B."/>
            <person name="Jawdy S."/>
            <person name="Cereghino C."/>
            <person name="Smart L.B."/>
            <person name="Muchero W."/>
        </authorList>
    </citation>
    <scope>NUCLEOTIDE SEQUENCE [LARGE SCALE GENOMIC DNA]</scope>
    <source>
        <tissue evidence="2">Shoot tip</tissue>
    </source>
</reference>
<dbReference type="Pfam" id="PF04371">
    <property type="entry name" value="PAD_porph"/>
    <property type="match status" value="1"/>
</dbReference>
<comment type="caution">
    <text evidence="2">The sequence shown here is derived from an EMBL/GenBank/DDBJ whole genome shotgun (WGS) entry which is preliminary data.</text>
</comment>
<dbReference type="AlphaFoldDB" id="A0AAD6P0A1"/>
<name>A0AAD6P0A1_9ROSI</name>
<dbReference type="PANTHER" id="PTHR31377">
    <property type="entry name" value="AGMATINE DEIMINASE-RELATED"/>
    <property type="match status" value="1"/>
</dbReference>
<dbReference type="InterPro" id="IPR007466">
    <property type="entry name" value="Peptidyl-Arg-deiminase_porph"/>
</dbReference>
<organism evidence="2 3">
    <name type="scientific">Salix udensis</name>
    <dbReference type="NCBI Taxonomy" id="889485"/>
    <lineage>
        <taxon>Eukaryota</taxon>
        <taxon>Viridiplantae</taxon>
        <taxon>Streptophyta</taxon>
        <taxon>Embryophyta</taxon>
        <taxon>Tracheophyta</taxon>
        <taxon>Spermatophyta</taxon>
        <taxon>Magnoliopsida</taxon>
        <taxon>eudicotyledons</taxon>
        <taxon>Gunneridae</taxon>
        <taxon>Pentapetalae</taxon>
        <taxon>rosids</taxon>
        <taxon>fabids</taxon>
        <taxon>Malpighiales</taxon>
        <taxon>Salicaceae</taxon>
        <taxon>Saliceae</taxon>
        <taxon>Salix</taxon>
    </lineage>
</organism>
<dbReference type="GO" id="GO:0004668">
    <property type="term" value="F:protein-arginine deiminase activity"/>
    <property type="evidence" value="ECO:0007669"/>
    <property type="project" value="InterPro"/>
</dbReference>
<evidence type="ECO:0000313" key="2">
    <source>
        <dbReference type="EMBL" id="KAJ6411493.1"/>
    </source>
</evidence>
<dbReference type="SUPFAM" id="SSF55909">
    <property type="entry name" value="Pentein"/>
    <property type="match status" value="1"/>
</dbReference>
<dbReference type="Gene3D" id="3.75.10.10">
    <property type="entry name" value="L-arginine/glycine Amidinotransferase, Chain A"/>
    <property type="match status" value="1"/>
</dbReference>
<proteinExistence type="predicted"/>
<sequence>MVVIREAPVVHGYSMPAEWEPHSQTWMGWPQRLDIWRDNALHAQLVFTKVAIAISKFEPVTVCASSAQVWENARSQLPENVRVLEMSMNDSWFRDTGPTVSFSTTL</sequence>
<evidence type="ECO:0000256" key="1">
    <source>
        <dbReference type="ARBA" id="ARBA00022801"/>
    </source>
</evidence>
<dbReference type="Proteomes" id="UP001162972">
    <property type="component" value="Chromosome 15Z"/>
</dbReference>
<dbReference type="PANTHER" id="PTHR31377:SF2">
    <property type="entry name" value="AGMATINE DEIMINASE"/>
    <property type="match status" value="1"/>
</dbReference>
<dbReference type="EMBL" id="JAPFFJ010000014">
    <property type="protein sequence ID" value="KAJ6411493.1"/>
    <property type="molecule type" value="Genomic_DNA"/>
</dbReference>
<gene>
    <name evidence="2" type="ORF">OIU84_008130</name>
</gene>
<keyword evidence="1" id="KW-0378">Hydrolase</keyword>
<accession>A0AAD6P0A1</accession>
<keyword evidence="3" id="KW-1185">Reference proteome</keyword>
<protein>
    <submittedName>
        <fullName evidence="2">Uncharacterized protein</fullName>
    </submittedName>
</protein>